<feature type="region of interest" description="Disordered" evidence="6">
    <location>
        <begin position="393"/>
        <end position="413"/>
    </location>
</feature>
<keyword evidence="7" id="KW-0472">Membrane</keyword>
<dbReference type="InterPro" id="IPR043129">
    <property type="entry name" value="ATPase_NBD"/>
</dbReference>
<name>A0ABY5Z568_9ACTN</name>
<keyword evidence="3" id="KW-0067">ATP-binding</keyword>
<keyword evidence="2" id="KW-0547">Nucleotide-binding</keyword>
<dbReference type="Pfam" id="PF00012">
    <property type="entry name" value="HSP70"/>
    <property type="match status" value="1"/>
</dbReference>
<keyword evidence="7" id="KW-0812">Transmembrane</keyword>
<accession>A0ABY5Z568</accession>
<dbReference type="EMBL" id="CP073721">
    <property type="protein sequence ID" value="UWZ36193.1"/>
    <property type="molecule type" value="Genomic_DNA"/>
</dbReference>
<reference evidence="8" key="1">
    <citation type="submission" date="2021-04" db="EMBL/GenBank/DDBJ databases">
        <title>Biosynthetic gene clusters of Dactylosporangioum roseum.</title>
        <authorList>
            <person name="Hartkoorn R.C."/>
            <person name="Beaudoing E."/>
            <person name="Hot D."/>
            <person name="Moureu S."/>
        </authorList>
    </citation>
    <scope>NUCLEOTIDE SEQUENCE</scope>
    <source>
        <strain evidence="8">NRRL B-16295</strain>
    </source>
</reference>
<dbReference type="Proteomes" id="UP001058271">
    <property type="component" value="Chromosome"/>
</dbReference>
<keyword evidence="5" id="KW-0143">Chaperone</keyword>
<dbReference type="InterPro" id="IPR013126">
    <property type="entry name" value="Hsp_70_fam"/>
</dbReference>
<keyword evidence="7" id="KW-1133">Transmembrane helix</keyword>
<proteinExistence type="inferred from homology"/>
<feature type="compositionally biased region" description="Low complexity" evidence="6">
    <location>
        <begin position="401"/>
        <end position="411"/>
    </location>
</feature>
<keyword evidence="4" id="KW-0346">Stress response</keyword>
<organism evidence="8 9">
    <name type="scientific">Dactylosporangium roseum</name>
    <dbReference type="NCBI Taxonomy" id="47989"/>
    <lineage>
        <taxon>Bacteria</taxon>
        <taxon>Bacillati</taxon>
        <taxon>Actinomycetota</taxon>
        <taxon>Actinomycetes</taxon>
        <taxon>Micromonosporales</taxon>
        <taxon>Micromonosporaceae</taxon>
        <taxon>Dactylosporangium</taxon>
    </lineage>
</organism>
<feature type="transmembrane region" description="Helical" evidence="7">
    <location>
        <begin position="420"/>
        <end position="440"/>
    </location>
</feature>
<dbReference type="SUPFAM" id="SSF53067">
    <property type="entry name" value="Actin-like ATPase domain"/>
    <property type="match status" value="2"/>
</dbReference>
<evidence type="ECO:0000313" key="9">
    <source>
        <dbReference type="Proteomes" id="UP001058271"/>
    </source>
</evidence>
<dbReference type="PANTHER" id="PTHR42749:SF1">
    <property type="entry name" value="CELL SHAPE-DETERMINING PROTEIN MREB"/>
    <property type="match status" value="1"/>
</dbReference>
<evidence type="ECO:0000256" key="3">
    <source>
        <dbReference type="ARBA" id="ARBA00022840"/>
    </source>
</evidence>
<evidence type="ECO:0000256" key="4">
    <source>
        <dbReference type="ARBA" id="ARBA00023016"/>
    </source>
</evidence>
<evidence type="ECO:0000256" key="6">
    <source>
        <dbReference type="SAM" id="MobiDB-lite"/>
    </source>
</evidence>
<keyword evidence="9" id="KW-1185">Reference proteome</keyword>
<comment type="similarity">
    <text evidence="1">Belongs to the heat shock protein 70 family.</text>
</comment>
<dbReference type="PROSITE" id="PS01036">
    <property type="entry name" value="HSP70_3"/>
    <property type="match status" value="1"/>
</dbReference>
<dbReference type="PRINTS" id="PR00301">
    <property type="entry name" value="HEATSHOCK70"/>
</dbReference>
<evidence type="ECO:0000256" key="5">
    <source>
        <dbReference type="ARBA" id="ARBA00023186"/>
    </source>
</evidence>
<sequence>MDGLHRLGVDFGTSHTVAVCQWREGGGQPLLFDASPLLPSAVLADGQRRLLVGRDAQRGARSDPAGFEPHPKRRVDDGVILLGQAEIAVVDLIAAVLRRCVDEATRVAASPAAEVVLTHPAAWGPQRRAVLTEAALRAGISRPVLVAEPAAAAVYFTGVLGVHVDPGAPVVVYDFGAGTFDVAVVRRQGDAEWAVVACDGFDDVGGVELDAAIVEGLGARFAGRDPQAWQRLTDPQTAADTRARMVLWEEARAAKEQLSRNSTAGLHVPIYDVDVHLTREEFERAAHPLIERTVALTASTLSAGGLTPDQIAGVFLVGGSSRIPLVATLLHRRLGIAPTVIEQPELVVAQGALSVAVPMGRAASRGDAVAPVPTEPEALPPPAAAAMAWPDVATAPPPSGPAATAAGTPPLRGRRRTPRVVAIAVCAVLAAAAGAVYLILTNQEKEPALTEVGRRNQEVFTSGPLAKFARPWLNDVSECRPRTPDTYGGTATEYVLCAGPGWEVQFRALADTTQRDKSRSNRTAEYGGKGQGFAGKRPGSGQRIDYRYGSSRVIYWDDDESAMIGDLTTDVLTPDQLAEVWKRHVA</sequence>
<dbReference type="Gene3D" id="3.90.640.10">
    <property type="entry name" value="Actin, Chain A, domain 4"/>
    <property type="match status" value="1"/>
</dbReference>
<evidence type="ECO:0000256" key="7">
    <source>
        <dbReference type="SAM" id="Phobius"/>
    </source>
</evidence>
<dbReference type="InterPro" id="IPR018181">
    <property type="entry name" value="Heat_shock_70_CS"/>
</dbReference>
<protein>
    <submittedName>
        <fullName evidence="8">Hsp70 family protein</fullName>
    </submittedName>
</protein>
<evidence type="ECO:0000256" key="2">
    <source>
        <dbReference type="ARBA" id="ARBA00022741"/>
    </source>
</evidence>
<evidence type="ECO:0000256" key="1">
    <source>
        <dbReference type="ARBA" id="ARBA00007381"/>
    </source>
</evidence>
<evidence type="ECO:0000313" key="8">
    <source>
        <dbReference type="EMBL" id="UWZ36193.1"/>
    </source>
</evidence>
<dbReference type="Gene3D" id="3.30.420.40">
    <property type="match status" value="2"/>
</dbReference>
<dbReference type="PANTHER" id="PTHR42749">
    <property type="entry name" value="CELL SHAPE-DETERMINING PROTEIN MREB"/>
    <property type="match status" value="1"/>
</dbReference>
<gene>
    <name evidence="8" type="ORF">Drose_34920</name>
</gene>
<feature type="region of interest" description="Disordered" evidence="6">
    <location>
        <begin position="513"/>
        <end position="541"/>
    </location>
</feature>
<dbReference type="RefSeq" id="WP_260725517.1">
    <property type="nucleotide sequence ID" value="NZ_BAAABS010000059.1"/>
</dbReference>